<proteinExistence type="predicted"/>
<sequence length="168" mass="18725">MSAVAIETGYRKKNPFLVGRSSFKCATLARLAPNGLSMVTEKTNDQLLFLPPQTGAKNKIKLRFQSDSSYSKWIFPSITSCYSDSRKLDILAATVLVVEMKQNEVSTSKKAYALMLSFLCDKVLVSLSDENTCASTFSETGWRYKSNFNKKTSCYAEKEEGSIHARTS</sequence>
<dbReference type="AlphaFoldDB" id="A0A4Y2H3W5"/>
<dbReference type="EMBL" id="BGPR01101240">
    <property type="protein sequence ID" value="GBM59004.1"/>
    <property type="molecule type" value="Genomic_DNA"/>
</dbReference>
<name>A0A4Y2H3W5_ARAVE</name>
<keyword evidence="2" id="KW-1185">Reference proteome</keyword>
<protein>
    <submittedName>
        <fullName evidence="1">Uncharacterized protein</fullName>
    </submittedName>
</protein>
<evidence type="ECO:0000313" key="1">
    <source>
        <dbReference type="EMBL" id="GBM59004.1"/>
    </source>
</evidence>
<dbReference type="Proteomes" id="UP000499080">
    <property type="component" value="Unassembled WGS sequence"/>
</dbReference>
<accession>A0A4Y2H3W5</accession>
<organism evidence="1 2">
    <name type="scientific">Araneus ventricosus</name>
    <name type="common">Orbweaver spider</name>
    <name type="synonym">Epeira ventricosa</name>
    <dbReference type="NCBI Taxonomy" id="182803"/>
    <lineage>
        <taxon>Eukaryota</taxon>
        <taxon>Metazoa</taxon>
        <taxon>Ecdysozoa</taxon>
        <taxon>Arthropoda</taxon>
        <taxon>Chelicerata</taxon>
        <taxon>Arachnida</taxon>
        <taxon>Araneae</taxon>
        <taxon>Araneomorphae</taxon>
        <taxon>Entelegynae</taxon>
        <taxon>Araneoidea</taxon>
        <taxon>Araneidae</taxon>
        <taxon>Araneus</taxon>
    </lineage>
</organism>
<gene>
    <name evidence="1" type="ORF">AVEN_244383_1</name>
</gene>
<evidence type="ECO:0000313" key="2">
    <source>
        <dbReference type="Proteomes" id="UP000499080"/>
    </source>
</evidence>
<reference evidence="1 2" key="1">
    <citation type="journal article" date="2019" name="Sci. Rep.">
        <title>Orb-weaving spider Araneus ventricosus genome elucidates the spidroin gene catalogue.</title>
        <authorList>
            <person name="Kono N."/>
            <person name="Nakamura H."/>
            <person name="Ohtoshi R."/>
            <person name="Moran D.A.P."/>
            <person name="Shinohara A."/>
            <person name="Yoshida Y."/>
            <person name="Fujiwara M."/>
            <person name="Mori M."/>
            <person name="Tomita M."/>
            <person name="Arakawa K."/>
        </authorList>
    </citation>
    <scope>NUCLEOTIDE SEQUENCE [LARGE SCALE GENOMIC DNA]</scope>
</reference>
<dbReference type="OrthoDB" id="8042871at2759"/>
<comment type="caution">
    <text evidence="1">The sequence shown here is derived from an EMBL/GenBank/DDBJ whole genome shotgun (WGS) entry which is preliminary data.</text>
</comment>